<dbReference type="GO" id="GO:0006310">
    <property type="term" value="P:DNA recombination"/>
    <property type="evidence" value="ECO:0007669"/>
    <property type="project" value="UniProtKB-KW"/>
</dbReference>
<keyword evidence="1" id="KW-0233">DNA recombination</keyword>
<evidence type="ECO:0000313" key="4">
    <source>
        <dbReference type="Proteomes" id="UP000002084"/>
    </source>
</evidence>
<dbReference type="InterPro" id="IPR011010">
    <property type="entry name" value="DNA_brk_join_enz"/>
</dbReference>
<dbReference type="AlphaFoldDB" id="A9MRJ1"/>
<dbReference type="GO" id="GO:0003677">
    <property type="term" value="F:DNA binding"/>
    <property type="evidence" value="ECO:0007669"/>
    <property type="project" value="InterPro"/>
</dbReference>
<dbReference type="Gene3D" id="1.10.443.10">
    <property type="entry name" value="Intergrase catalytic core"/>
    <property type="match status" value="1"/>
</dbReference>
<sequence>MLKIIKLLSMMLSTKRTREDMKMKGISQALKSADEVKAVAAELQRNTTTNLFYCLWVFMYESGLRISDVLKLKYEDVEGQSHLKVKQEKTGNVVRPKVTAAMLSVVAQRKGEQADMPVKTDFIFSKGDLRSRGKAVTRNTVFTEFGKMGRRAGFSNVGCHTPRKSRGRVMFDAGMAIETIAHFLGQTDPRSTMYYIGYGQDVQDDLTEEFSLEW</sequence>
<evidence type="ECO:0000259" key="2">
    <source>
        <dbReference type="PROSITE" id="PS51898"/>
    </source>
</evidence>
<dbReference type="PROSITE" id="PS51898">
    <property type="entry name" value="TYR_RECOMBINASE"/>
    <property type="match status" value="1"/>
</dbReference>
<organism evidence="3 4">
    <name type="scientific">Salmonella arizonae (strain ATCC BAA-731 / CDC346-86 / RSK2980)</name>
    <dbReference type="NCBI Taxonomy" id="41514"/>
    <lineage>
        <taxon>Bacteria</taxon>
        <taxon>Pseudomonadati</taxon>
        <taxon>Pseudomonadota</taxon>
        <taxon>Gammaproteobacteria</taxon>
        <taxon>Enterobacterales</taxon>
        <taxon>Enterobacteriaceae</taxon>
        <taxon>Salmonella</taxon>
    </lineage>
</organism>
<dbReference type="EMBL" id="CP000880">
    <property type="protein sequence ID" value="ABX24389.1"/>
    <property type="molecule type" value="Genomic_DNA"/>
</dbReference>
<dbReference type="KEGG" id="ses:SARI_04618"/>
<dbReference type="GO" id="GO:0015074">
    <property type="term" value="P:DNA integration"/>
    <property type="evidence" value="ECO:0007669"/>
    <property type="project" value="InterPro"/>
</dbReference>
<reference evidence="3 4" key="1">
    <citation type="submission" date="2007-11" db="EMBL/GenBank/DDBJ databases">
        <authorList>
            <consortium name="The Salmonella enterica serovar Arizonae Genome Sequencing Project"/>
            <person name="McClelland M."/>
            <person name="Sanderson E.K."/>
            <person name="Porwollik S."/>
            <person name="Spieth J."/>
            <person name="Clifton W.S."/>
            <person name="Fulton R."/>
            <person name="Chunyan W."/>
            <person name="Wollam A."/>
            <person name="Shah N."/>
            <person name="Pepin K."/>
            <person name="Bhonagiri V."/>
            <person name="Nash W."/>
            <person name="Johnson M."/>
            <person name="Thiruvilangam P."/>
            <person name="Wilson R."/>
        </authorList>
    </citation>
    <scope>NUCLEOTIDE SEQUENCE [LARGE SCALE GENOMIC DNA]</scope>
    <source>
        <strain evidence="4">ATCC BAA-731 / CDC346-86 / RSK2980</strain>
    </source>
</reference>
<dbReference type="Pfam" id="PF00589">
    <property type="entry name" value="Phage_integrase"/>
    <property type="match status" value="1"/>
</dbReference>
<evidence type="ECO:0000313" key="3">
    <source>
        <dbReference type="EMBL" id="ABX24389.1"/>
    </source>
</evidence>
<protein>
    <recommendedName>
        <fullName evidence="2">Tyr recombinase domain-containing protein</fullName>
    </recommendedName>
</protein>
<proteinExistence type="predicted"/>
<dbReference type="SUPFAM" id="SSF56349">
    <property type="entry name" value="DNA breaking-rejoining enzymes"/>
    <property type="match status" value="1"/>
</dbReference>
<dbReference type="InterPro" id="IPR013762">
    <property type="entry name" value="Integrase-like_cat_sf"/>
</dbReference>
<name>A9MRJ1_SALAR</name>
<dbReference type="InterPro" id="IPR002104">
    <property type="entry name" value="Integrase_catalytic"/>
</dbReference>
<gene>
    <name evidence="3" type="ordered locus">SARI_04618</name>
</gene>
<keyword evidence="4" id="KW-1185">Reference proteome</keyword>
<dbReference type="Proteomes" id="UP000002084">
    <property type="component" value="Chromosome"/>
</dbReference>
<evidence type="ECO:0000256" key="1">
    <source>
        <dbReference type="ARBA" id="ARBA00023172"/>
    </source>
</evidence>
<accession>A9MRJ1</accession>
<feature type="domain" description="Tyr recombinase" evidence="2">
    <location>
        <begin position="25"/>
        <end position="211"/>
    </location>
</feature>
<dbReference type="STRING" id="41514.SARI_04618"/>
<dbReference type="HOGENOM" id="CLU_027562_33_1_6"/>